<comment type="function">
    <text evidence="12">Putative oxygen sensor; modulates the activity of FixJ, a transcriptional activator of nitrogen fixation fixK gene. FixL probably acts as a kinase that phosphorylates FixJ.</text>
</comment>
<evidence type="ECO:0000256" key="3">
    <source>
        <dbReference type="ARBA" id="ARBA00012438"/>
    </source>
</evidence>
<comment type="catalytic activity">
    <reaction evidence="1">
        <text>ATP + protein L-histidine = ADP + protein N-phospho-L-histidine.</text>
        <dbReference type="EC" id="2.7.13.3"/>
    </reaction>
</comment>
<dbReference type="Gene3D" id="3.30.450.290">
    <property type="match status" value="1"/>
</dbReference>
<evidence type="ECO:0000256" key="12">
    <source>
        <dbReference type="ARBA" id="ARBA00059827"/>
    </source>
</evidence>
<feature type="modified residue" description="4-aspartylphosphate" evidence="14">
    <location>
        <position position="714"/>
    </location>
</feature>
<keyword evidence="10" id="KW-0902">Two-component regulatory system</keyword>
<accession>A0A917BRB7</accession>
<evidence type="ECO:0000259" key="17">
    <source>
        <dbReference type="PROSITE" id="PS50109"/>
    </source>
</evidence>
<keyword evidence="11 16" id="KW-0472">Membrane</keyword>
<evidence type="ECO:0000256" key="16">
    <source>
        <dbReference type="SAM" id="Phobius"/>
    </source>
</evidence>
<evidence type="ECO:0000256" key="6">
    <source>
        <dbReference type="ARBA" id="ARBA00022679"/>
    </source>
</evidence>
<dbReference type="Pfam" id="PF11845">
    <property type="entry name" value="Tll0287-like"/>
    <property type="match status" value="1"/>
</dbReference>
<dbReference type="Pfam" id="PF00072">
    <property type="entry name" value="Response_reg"/>
    <property type="match status" value="1"/>
</dbReference>
<dbReference type="PROSITE" id="PS50110">
    <property type="entry name" value="RESPONSE_REGULATORY"/>
    <property type="match status" value="1"/>
</dbReference>
<dbReference type="SUPFAM" id="SSF55874">
    <property type="entry name" value="ATPase domain of HSP90 chaperone/DNA topoisomerase II/histidine kinase"/>
    <property type="match status" value="1"/>
</dbReference>
<dbReference type="GO" id="GO:0005524">
    <property type="term" value="F:ATP binding"/>
    <property type="evidence" value="ECO:0007669"/>
    <property type="project" value="UniProtKB-KW"/>
</dbReference>
<dbReference type="InterPro" id="IPR003661">
    <property type="entry name" value="HisK_dim/P_dom"/>
</dbReference>
<reference evidence="20" key="1">
    <citation type="journal article" date="2014" name="Int. J. Syst. Evol. Microbiol.">
        <title>Complete genome sequence of Corynebacterium casei LMG S-19264T (=DSM 44701T), isolated from a smear-ripened cheese.</title>
        <authorList>
            <consortium name="US DOE Joint Genome Institute (JGI-PGF)"/>
            <person name="Walter F."/>
            <person name="Albersmeier A."/>
            <person name="Kalinowski J."/>
            <person name="Ruckert C."/>
        </authorList>
    </citation>
    <scope>NUCLEOTIDE SEQUENCE</scope>
    <source>
        <strain evidence="20">CGMCC 1.15254</strain>
    </source>
</reference>
<feature type="domain" description="Histidine kinase" evidence="17">
    <location>
        <begin position="424"/>
        <end position="643"/>
    </location>
</feature>
<evidence type="ECO:0000313" key="21">
    <source>
        <dbReference type="Proteomes" id="UP000632498"/>
    </source>
</evidence>
<comment type="subcellular location">
    <subcellularLocation>
        <location evidence="2">Cell membrane</location>
    </subcellularLocation>
</comment>
<evidence type="ECO:0000256" key="14">
    <source>
        <dbReference type="PROSITE-ProRule" id="PRU00169"/>
    </source>
</evidence>
<dbReference type="InterPro" id="IPR035965">
    <property type="entry name" value="PAS-like_dom_sf"/>
</dbReference>
<keyword evidence="7" id="KW-0547">Nucleotide-binding</keyword>
<dbReference type="CDD" id="cd00082">
    <property type="entry name" value="HisKA"/>
    <property type="match status" value="1"/>
</dbReference>
<dbReference type="InterPro" id="IPR011006">
    <property type="entry name" value="CheY-like_superfamily"/>
</dbReference>
<evidence type="ECO:0000256" key="9">
    <source>
        <dbReference type="ARBA" id="ARBA00022840"/>
    </source>
</evidence>
<keyword evidence="6" id="KW-0808">Transferase</keyword>
<dbReference type="Gene3D" id="1.10.287.130">
    <property type="match status" value="1"/>
</dbReference>
<dbReference type="RefSeq" id="WP_188660857.1">
    <property type="nucleotide sequence ID" value="NZ_BMHV01000002.1"/>
</dbReference>
<dbReference type="AlphaFoldDB" id="A0A917BRB7"/>
<dbReference type="SMART" id="SM00387">
    <property type="entry name" value="HATPase_c"/>
    <property type="match status" value="1"/>
</dbReference>
<dbReference type="Gene3D" id="3.40.50.2300">
    <property type="match status" value="1"/>
</dbReference>
<dbReference type="InterPro" id="IPR005467">
    <property type="entry name" value="His_kinase_dom"/>
</dbReference>
<evidence type="ECO:0000256" key="10">
    <source>
        <dbReference type="ARBA" id="ARBA00023012"/>
    </source>
</evidence>
<sequence length="787" mass="87410">MDAQKTDTPDKGRTILPLIVLFAVLWTIVVAASLAWNTHKAEEEVMNLARKEALAMYNKDMGFRLWGTRHGGVYVPISDHTPPSPYLAHIPERDIETPSGKKLTLMNPAYMVRQLMDNYNELYGTRGHITGLVLLRPENAPDTWESKTLKSFIEDGVKEVSELTEIDGEPFLRLMRPMIMTKGCEKCHGHLGFREGDIRGGVSVAIPMKSYLQHQAAQNQVLYATHGSVWLIGLFLIGFGGRKIHTGLQETLNAEQEVRKLNHDLEQRVAERTKELKEKEERLRMTVENAADGIIVIDETGIIDTFNESAQHIFGYTPDEVIGADIAMLMPDNEGKKHDGYVSNLLKTGRSTVLGVGREVTAKRKNGDLFPLHLAVSQTHMEDRILFSAICRDLTHEKKIAQELLQAKKEAEQANHAKSEFLSSMSHELRTPLNSIIGFSQLLNLGNNEPLSAGQSDKVKQIHNAGQHLLSLINDILDLSRIETQGFSLSLEPIDVKKAIQDCLTLITPQAQKRKIRICDNITSKDLPLAFADFVRFKQVLMNLLSNALKYNVKGGQITLSAEINGPYIKLSVADTGAGIAQSQLDQVFLPFNRLGHENGDIEGTGIGLSITKKLIETMNGQITVESVLNQGSTFSIEIPVCISVEDSENGIQVLPILPAGSWRILYIDDNESNCSLLNDTFSHYDMVEFISAHTGEEGINLAYEELPDIILMDLNLPGMDGFSSLHVLKNDDVTCDIPVIALSANRAKNQRQLALQAGFQSYIAKPFDIDDLLTTIATILSRQIRP</sequence>
<dbReference type="FunFam" id="1.10.287.130:FF:000038">
    <property type="entry name" value="Sensory transduction histidine kinase"/>
    <property type="match status" value="1"/>
</dbReference>
<dbReference type="InterPro" id="IPR001789">
    <property type="entry name" value="Sig_transdc_resp-reg_receiver"/>
</dbReference>
<dbReference type="InterPro" id="IPR021796">
    <property type="entry name" value="Tll0287-like_dom"/>
</dbReference>
<keyword evidence="9" id="KW-0067">ATP-binding</keyword>
<dbReference type="InterPro" id="IPR003594">
    <property type="entry name" value="HATPase_dom"/>
</dbReference>
<dbReference type="InterPro" id="IPR036890">
    <property type="entry name" value="HATPase_C_sf"/>
</dbReference>
<evidence type="ECO:0000256" key="8">
    <source>
        <dbReference type="ARBA" id="ARBA00022777"/>
    </source>
</evidence>
<dbReference type="SMART" id="SM00448">
    <property type="entry name" value="REC"/>
    <property type="match status" value="1"/>
</dbReference>
<feature type="coiled-coil region" evidence="15">
    <location>
        <begin position="248"/>
        <end position="282"/>
    </location>
</feature>
<dbReference type="EMBL" id="BMHV01000002">
    <property type="protein sequence ID" value="GGF54057.1"/>
    <property type="molecule type" value="Genomic_DNA"/>
</dbReference>
<dbReference type="PANTHER" id="PTHR43047">
    <property type="entry name" value="TWO-COMPONENT HISTIDINE PROTEIN KINASE"/>
    <property type="match status" value="1"/>
</dbReference>
<feature type="domain" description="PAS" evidence="19">
    <location>
        <begin position="279"/>
        <end position="349"/>
    </location>
</feature>
<reference evidence="20" key="2">
    <citation type="submission" date="2020-09" db="EMBL/GenBank/DDBJ databases">
        <authorList>
            <person name="Sun Q."/>
            <person name="Zhou Y."/>
        </authorList>
    </citation>
    <scope>NUCLEOTIDE SEQUENCE</scope>
    <source>
        <strain evidence="20">CGMCC 1.15254</strain>
    </source>
</reference>
<keyword evidence="16" id="KW-0812">Transmembrane</keyword>
<dbReference type="SMART" id="SM00091">
    <property type="entry name" value="PAS"/>
    <property type="match status" value="1"/>
</dbReference>
<feature type="transmembrane region" description="Helical" evidence="16">
    <location>
        <begin position="15"/>
        <end position="36"/>
    </location>
</feature>
<dbReference type="SUPFAM" id="SSF52172">
    <property type="entry name" value="CheY-like"/>
    <property type="match status" value="1"/>
</dbReference>
<keyword evidence="8" id="KW-0418">Kinase</keyword>
<gene>
    <name evidence="20" type="ORF">GCM10011332_04320</name>
</gene>
<evidence type="ECO:0000259" key="19">
    <source>
        <dbReference type="PROSITE" id="PS50112"/>
    </source>
</evidence>
<evidence type="ECO:0000256" key="7">
    <source>
        <dbReference type="ARBA" id="ARBA00022741"/>
    </source>
</evidence>
<dbReference type="Gene3D" id="3.30.450.20">
    <property type="entry name" value="PAS domain"/>
    <property type="match status" value="1"/>
</dbReference>
<evidence type="ECO:0000256" key="1">
    <source>
        <dbReference type="ARBA" id="ARBA00000085"/>
    </source>
</evidence>
<dbReference type="InterPro" id="IPR004358">
    <property type="entry name" value="Sig_transdc_His_kin-like_C"/>
</dbReference>
<dbReference type="GO" id="GO:0005886">
    <property type="term" value="C:plasma membrane"/>
    <property type="evidence" value="ECO:0007669"/>
    <property type="project" value="UniProtKB-SubCell"/>
</dbReference>
<dbReference type="CDD" id="cd00130">
    <property type="entry name" value="PAS"/>
    <property type="match status" value="1"/>
</dbReference>
<dbReference type="Proteomes" id="UP000632498">
    <property type="component" value="Unassembled WGS sequence"/>
</dbReference>
<evidence type="ECO:0000259" key="18">
    <source>
        <dbReference type="PROSITE" id="PS50110"/>
    </source>
</evidence>
<evidence type="ECO:0000256" key="5">
    <source>
        <dbReference type="ARBA" id="ARBA00022553"/>
    </source>
</evidence>
<evidence type="ECO:0000256" key="2">
    <source>
        <dbReference type="ARBA" id="ARBA00004236"/>
    </source>
</evidence>
<dbReference type="InterPro" id="IPR000014">
    <property type="entry name" value="PAS"/>
</dbReference>
<evidence type="ECO:0000256" key="4">
    <source>
        <dbReference type="ARBA" id="ARBA00022475"/>
    </source>
</evidence>
<dbReference type="GO" id="GO:0000155">
    <property type="term" value="F:phosphorelay sensor kinase activity"/>
    <property type="evidence" value="ECO:0007669"/>
    <property type="project" value="InterPro"/>
</dbReference>
<feature type="domain" description="Response regulatory" evidence="18">
    <location>
        <begin position="664"/>
        <end position="781"/>
    </location>
</feature>
<keyword evidence="4" id="KW-1003">Cell membrane</keyword>
<keyword evidence="21" id="KW-1185">Reference proteome</keyword>
<evidence type="ECO:0000256" key="13">
    <source>
        <dbReference type="ARBA" id="ARBA00070616"/>
    </source>
</evidence>
<dbReference type="GO" id="GO:0009927">
    <property type="term" value="F:histidine phosphotransfer kinase activity"/>
    <property type="evidence" value="ECO:0007669"/>
    <property type="project" value="TreeGrafter"/>
</dbReference>
<dbReference type="EC" id="2.7.13.3" evidence="3"/>
<evidence type="ECO:0000256" key="15">
    <source>
        <dbReference type="SAM" id="Coils"/>
    </source>
</evidence>
<evidence type="ECO:0000313" key="20">
    <source>
        <dbReference type="EMBL" id="GGF54057.1"/>
    </source>
</evidence>
<proteinExistence type="predicted"/>
<dbReference type="SUPFAM" id="SSF47384">
    <property type="entry name" value="Homodimeric domain of signal transducing histidine kinase"/>
    <property type="match status" value="1"/>
</dbReference>
<dbReference type="PANTHER" id="PTHR43047:SF72">
    <property type="entry name" value="OSMOSENSING HISTIDINE PROTEIN KINASE SLN1"/>
    <property type="match status" value="1"/>
</dbReference>
<dbReference type="FunFam" id="3.30.450.20:FF:000060">
    <property type="entry name" value="Sensor protein FixL"/>
    <property type="match status" value="1"/>
</dbReference>
<dbReference type="PROSITE" id="PS50112">
    <property type="entry name" value="PAS"/>
    <property type="match status" value="1"/>
</dbReference>
<dbReference type="FunFam" id="3.30.565.10:FF:000023">
    <property type="entry name" value="PAS domain-containing sensor histidine kinase"/>
    <property type="match status" value="1"/>
</dbReference>
<organism evidence="20 21">
    <name type="scientific">Terasakiella brassicae</name>
    <dbReference type="NCBI Taxonomy" id="1634917"/>
    <lineage>
        <taxon>Bacteria</taxon>
        <taxon>Pseudomonadati</taxon>
        <taxon>Pseudomonadota</taxon>
        <taxon>Alphaproteobacteria</taxon>
        <taxon>Rhodospirillales</taxon>
        <taxon>Terasakiellaceae</taxon>
        <taxon>Terasakiella</taxon>
    </lineage>
</organism>
<keyword evidence="15" id="KW-0175">Coiled coil</keyword>
<dbReference type="Gene3D" id="3.30.565.10">
    <property type="entry name" value="Histidine kinase-like ATPase, C-terminal domain"/>
    <property type="match status" value="1"/>
</dbReference>
<dbReference type="Pfam" id="PF00512">
    <property type="entry name" value="HisKA"/>
    <property type="match status" value="1"/>
</dbReference>
<dbReference type="PROSITE" id="PS50109">
    <property type="entry name" value="HIS_KIN"/>
    <property type="match status" value="1"/>
</dbReference>
<keyword evidence="16" id="KW-1133">Transmembrane helix</keyword>
<dbReference type="Pfam" id="PF02518">
    <property type="entry name" value="HATPase_c"/>
    <property type="match status" value="1"/>
</dbReference>
<evidence type="ECO:0000256" key="11">
    <source>
        <dbReference type="ARBA" id="ARBA00023136"/>
    </source>
</evidence>
<dbReference type="PRINTS" id="PR00344">
    <property type="entry name" value="BCTRLSENSOR"/>
</dbReference>
<dbReference type="SMART" id="SM00388">
    <property type="entry name" value="HisKA"/>
    <property type="match status" value="1"/>
</dbReference>
<feature type="transmembrane region" description="Helical" evidence="16">
    <location>
        <begin position="221"/>
        <end position="241"/>
    </location>
</feature>
<comment type="caution">
    <text evidence="20">The sequence shown here is derived from an EMBL/GenBank/DDBJ whole genome shotgun (WGS) entry which is preliminary data.</text>
</comment>
<dbReference type="InterPro" id="IPR036097">
    <property type="entry name" value="HisK_dim/P_sf"/>
</dbReference>
<dbReference type="SUPFAM" id="SSF55785">
    <property type="entry name" value="PYP-like sensor domain (PAS domain)"/>
    <property type="match status" value="1"/>
</dbReference>
<dbReference type="Pfam" id="PF13426">
    <property type="entry name" value="PAS_9"/>
    <property type="match status" value="1"/>
</dbReference>
<keyword evidence="5 14" id="KW-0597">Phosphoprotein</keyword>
<name>A0A917BRB7_9PROT</name>
<protein>
    <recommendedName>
        <fullName evidence="13">Sensor protein FixL</fullName>
        <ecNumber evidence="3">2.7.13.3</ecNumber>
    </recommendedName>
</protein>
<dbReference type="NCBIfam" id="TIGR00229">
    <property type="entry name" value="sensory_box"/>
    <property type="match status" value="1"/>
</dbReference>